<dbReference type="GO" id="GO:0005829">
    <property type="term" value="C:cytosol"/>
    <property type="evidence" value="ECO:0007669"/>
    <property type="project" value="TreeGrafter"/>
</dbReference>
<dbReference type="InterPro" id="IPR001867">
    <property type="entry name" value="OmpR/PhoB-type_DNA-bd"/>
</dbReference>
<accession>A0AAQ1RX35</accession>
<evidence type="ECO:0000313" key="12">
    <source>
        <dbReference type="Proteomes" id="UP000184089"/>
    </source>
</evidence>
<comment type="caution">
    <text evidence="11">The sequence shown here is derived from an EMBL/GenBank/DDBJ whole genome shotgun (WGS) entry which is preliminary data.</text>
</comment>
<feature type="domain" description="Response regulatory" evidence="8">
    <location>
        <begin position="4"/>
        <end position="117"/>
    </location>
</feature>
<evidence type="ECO:0000313" key="10">
    <source>
        <dbReference type="EMBL" id="MZL69805.1"/>
    </source>
</evidence>
<dbReference type="SUPFAM" id="SSF52172">
    <property type="entry name" value="CheY-like"/>
    <property type="match status" value="1"/>
</dbReference>
<reference evidence="11" key="2">
    <citation type="submission" date="2016-11" db="EMBL/GenBank/DDBJ databases">
        <authorList>
            <person name="Varghese N."/>
            <person name="Submissions S."/>
        </authorList>
    </citation>
    <scope>NUCLEOTIDE SEQUENCE</scope>
    <source>
        <strain evidence="11">DSM 4029</strain>
    </source>
</reference>
<dbReference type="GO" id="GO:0006355">
    <property type="term" value="P:regulation of DNA-templated transcription"/>
    <property type="evidence" value="ECO:0007669"/>
    <property type="project" value="InterPro"/>
</dbReference>
<dbReference type="InterPro" id="IPR001789">
    <property type="entry name" value="Sig_transdc_resp-reg_receiver"/>
</dbReference>
<evidence type="ECO:0000256" key="7">
    <source>
        <dbReference type="PROSITE-ProRule" id="PRU01091"/>
    </source>
</evidence>
<dbReference type="RefSeq" id="WP_021660661.1">
    <property type="nucleotide sequence ID" value="NZ_FQVY01000004.1"/>
</dbReference>
<feature type="modified residue" description="4-aspartylphosphate" evidence="6">
    <location>
        <position position="53"/>
    </location>
</feature>
<dbReference type="Gene3D" id="3.40.50.2300">
    <property type="match status" value="1"/>
</dbReference>
<feature type="DNA-binding region" description="OmpR/PhoB-type" evidence="7">
    <location>
        <begin position="126"/>
        <end position="224"/>
    </location>
</feature>
<comment type="function">
    <text evidence="5">May play the central regulatory role in sporulation. It may be an element of the effector pathway responsible for the activation of sporulation genes in response to nutritional stress. Spo0A may act in concert with spo0H (a sigma factor) to control the expression of some genes that are critical to the sporulation process.</text>
</comment>
<sequence>MAETIMVVEDDRQMARELVRLLENYGYRALQVEDFSRAVEEILEAAPHLVLLDINLPVQDGYTVCRQLRQQSQVPIIIVTSRDTEMDELMGMNLGADDFVAKPYNPQLLQAHIARVLARSYQSGESRVARFGRVELELSRSEAICGERRVELTKNERQILWVLMRARGEIVSRDALINELWQSDEFVDDNTLTVNINRLRGKLAEIGVEGYLLTRRGQGYQLCE</sequence>
<dbReference type="InterPro" id="IPR036388">
    <property type="entry name" value="WH-like_DNA-bd_sf"/>
</dbReference>
<evidence type="ECO:0000259" key="8">
    <source>
        <dbReference type="PROSITE" id="PS50110"/>
    </source>
</evidence>
<dbReference type="InterPro" id="IPR039420">
    <property type="entry name" value="WalR-like"/>
</dbReference>
<dbReference type="SMART" id="SM00448">
    <property type="entry name" value="REC"/>
    <property type="match status" value="1"/>
</dbReference>
<protein>
    <recommendedName>
        <fullName evidence="1">Stage 0 sporulation protein A homolog</fullName>
    </recommendedName>
</protein>
<evidence type="ECO:0000256" key="6">
    <source>
        <dbReference type="PROSITE-ProRule" id="PRU00169"/>
    </source>
</evidence>
<name>A0AAQ1RX35_9FIRM</name>
<dbReference type="Gene3D" id="1.10.10.10">
    <property type="entry name" value="Winged helix-like DNA-binding domain superfamily/Winged helix DNA-binding domain"/>
    <property type="match status" value="1"/>
</dbReference>
<keyword evidence="2" id="KW-0805">Transcription regulation</keyword>
<evidence type="ECO:0000256" key="5">
    <source>
        <dbReference type="ARBA" id="ARBA00024867"/>
    </source>
</evidence>
<dbReference type="GO" id="GO:0000156">
    <property type="term" value="F:phosphorelay response regulator activity"/>
    <property type="evidence" value="ECO:0007669"/>
    <property type="project" value="TreeGrafter"/>
</dbReference>
<dbReference type="PROSITE" id="PS51755">
    <property type="entry name" value="OMPR_PHOB"/>
    <property type="match status" value="1"/>
</dbReference>
<keyword evidence="13" id="KW-1185">Reference proteome</keyword>
<proteinExistence type="predicted"/>
<dbReference type="EMBL" id="WWVX01000005">
    <property type="protein sequence ID" value="MZL69805.1"/>
    <property type="molecule type" value="Genomic_DNA"/>
</dbReference>
<dbReference type="AlphaFoldDB" id="A0AAQ1RX35"/>
<evidence type="ECO:0000313" key="13">
    <source>
        <dbReference type="Proteomes" id="UP000474718"/>
    </source>
</evidence>
<dbReference type="CDD" id="cd00383">
    <property type="entry name" value="trans_reg_C"/>
    <property type="match status" value="1"/>
</dbReference>
<evidence type="ECO:0000256" key="1">
    <source>
        <dbReference type="ARBA" id="ARBA00018672"/>
    </source>
</evidence>
<evidence type="ECO:0000313" key="11">
    <source>
        <dbReference type="EMBL" id="SHG49317.1"/>
    </source>
</evidence>
<dbReference type="GO" id="GO:0000976">
    <property type="term" value="F:transcription cis-regulatory region binding"/>
    <property type="evidence" value="ECO:0007669"/>
    <property type="project" value="TreeGrafter"/>
</dbReference>
<dbReference type="PANTHER" id="PTHR48111:SF43">
    <property type="entry name" value="STAGE 0 SPORULATION PROTEIN A HOMOLOG"/>
    <property type="match status" value="1"/>
</dbReference>
<dbReference type="Pfam" id="PF00072">
    <property type="entry name" value="Response_reg"/>
    <property type="match status" value="1"/>
</dbReference>
<dbReference type="PROSITE" id="PS50110">
    <property type="entry name" value="RESPONSE_REGULATORY"/>
    <property type="match status" value="1"/>
</dbReference>
<dbReference type="GO" id="GO:0032993">
    <property type="term" value="C:protein-DNA complex"/>
    <property type="evidence" value="ECO:0007669"/>
    <property type="project" value="TreeGrafter"/>
</dbReference>
<keyword evidence="4" id="KW-0804">Transcription</keyword>
<evidence type="ECO:0000256" key="2">
    <source>
        <dbReference type="ARBA" id="ARBA00023015"/>
    </source>
</evidence>
<organism evidence="11 12">
    <name type="scientific">Bittarella massiliensis</name>
    <name type="common">ex Durand et al. 2017</name>
    <dbReference type="NCBI Taxonomy" id="1720313"/>
    <lineage>
        <taxon>Bacteria</taxon>
        <taxon>Bacillati</taxon>
        <taxon>Bacillota</taxon>
        <taxon>Clostridia</taxon>
        <taxon>Eubacteriales</taxon>
        <taxon>Oscillospiraceae</taxon>
        <taxon>Bittarella (ex Durand et al. 2017)</taxon>
    </lineage>
</organism>
<evidence type="ECO:0000256" key="4">
    <source>
        <dbReference type="ARBA" id="ARBA00023163"/>
    </source>
</evidence>
<dbReference type="PANTHER" id="PTHR48111">
    <property type="entry name" value="REGULATOR OF RPOS"/>
    <property type="match status" value="1"/>
</dbReference>
<dbReference type="InterPro" id="IPR011006">
    <property type="entry name" value="CheY-like_superfamily"/>
</dbReference>
<dbReference type="SMART" id="SM00862">
    <property type="entry name" value="Trans_reg_C"/>
    <property type="match status" value="1"/>
</dbReference>
<evidence type="ECO:0000259" key="9">
    <source>
        <dbReference type="PROSITE" id="PS51755"/>
    </source>
</evidence>
<dbReference type="Pfam" id="PF00486">
    <property type="entry name" value="Trans_reg_C"/>
    <property type="match status" value="1"/>
</dbReference>
<dbReference type="EMBL" id="FQVY01000004">
    <property type="protein sequence ID" value="SHG49317.1"/>
    <property type="molecule type" value="Genomic_DNA"/>
</dbReference>
<evidence type="ECO:0000256" key="3">
    <source>
        <dbReference type="ARBA" id="ARBA00023125"/>
    </source>
</evidence>
<dbReference type="Proteomes" id="UP000184089">
    <property type="component" value="Unassembled WGS sequence"/>
</dbReference>
<keyword evidence="3 7" id="KW-0238">DNA-binding</keyword>
<keyword evidence="6" id="KW-0597">Phosphoprotein</keyword>
<dbReference type="Proteomes" id="UP000474718">
    <property type="component" value="Unassembled WGS sequence"/>
</dbReference>
<feature type="domain" description="OmpR/PhoB-type" evidence="9">
    <location>
        <begin position="126"/>
        <end position="224"/>
    </location>
</feature>
<reference evidence="10 13" key="3">
    <citation type="journal article" date="2019" name="Nat. Med.">
        <title>A library of human gut bacterial isolates paired with longitudinal multiomics data enables mechanistic microbiome research.</title>
        <authorList>
            <person name="Poyet M."/>
            <person name="Groussin M."/>
            <person name="Gibbons S.M."/>
            <person name="Avila-Pacheco J."/>
            <person name="Jiang X."/>
            <person name="Kearney S.M."/>
            <person name="Perrotta A.R."/>
            <person name="Berdy B."/>
            <person name="Zhao S."/>
            <person name="Lieberman T.D."/>
            <person name="Swanson P.K."/>
            <person name="Smith M."/>
            <person name="Roesemann S."/>
            <person name="Alexander J.E."/>
            <person name="Rich S.A."/>
            <person name="Livny J."/>
            <person name="Vlamakis H."/>
            <person name="Clish C."/>
            <person name="Bullock K."/>
            <person name="Deik A."/>
            <person name="Scott J."/>
            <person name="Pierce K.A."/>
            <person name="Xavier R.J."/>
            <person name="Alm E.J."/>
        </authorList>
    </citation>
    <scope>NUCLEOTIDE SEQUENCE [LARGE SCALE GENOMIC DNA]</scope>
    <source>
        <strain evidence="10 13">BIOML-A2</strain>
    </source>
</reference>
<gene>
    <name evidence="10" type="ORF">GT747_08565</name>
    <name evidence="11" type="ORF">SAMN05444424_2556</name>
</gene>
<reference evidence="12" key="1">
    <citation type="submission" date="2016-11" db="EMBL/GenBank/DDBJ databases">
        <authorList>
            <person name="Jaros S."/>
            <person name="Januszkiewicz K."/>
            <person name="Wedrychowicz H."/>
        </authorList>
    </citation>
    <scope>NUCLEOTIDE SEQUENCE [LARGE SCALE GENOMIC DNA]</scope>
    <source>
        <strain evidence="12">DSM 4029</strain>
    </source>
</reference>